<comment type="caution">
    <text evidence="3">The sequence shown here is derived from an EMBL/GenBank/DDBJ whole genome shotgun (WGS) entry which is preliminary data.</text>
</comment>
<dbReference type="InterPro" id="IPR038614">
    <property type="entry name" value="GK_N_sf"/>
</dbReference>
<dbReference type="PANTHER" id="PTHR12227">
    <property type="entry name" value="GLYCERATE KINASE"/>
    <property type="match status" value="1"/>
</dbReference>
<dbReference type="Proteomes" id="UP000727654">
    <property type="component" value="Unassembled WGS sequence"/>
</dbReference>
<keyword evidence="4" id="KW-1185">Reference proteome</keyword>
<dbReference type="Pfam" id="PF13660">
    <property type="entry name" value="DUF4147"/>
    <property type="match status" value="1"/>
</dbReference>
<accession>A0ABM8XT53</accession>
<sequence>MSAAGSFAGDPRALLLETFQAAVAAADPLKIVAAHLPPPHASGRTLVVGAGKAAASMALAVEQAYAGKAQIEGVVVTRYAHGLPTGHVRVIEAGHPVPDEAGEQAAAEILDRVSTLTPQDQLLVLVSGGGSSLLSLPAEGIPMADLKATTKELLRCGAPITEMNIVRKHISRIQGGRLAQASRAPVTTLIVSDVAGDDPSAIASGPTVADPSTFADALDILRRYGATVPASVQSHLERGARGEVPETPKPGDPLFQRVDNRMIATAHGSLQAAAALFRERGITPVILGDTVTGEAQEVARVYAALVREIRAYNAPFAAPVALISGGECTVTLPAGGGSGKARGGRCSEFLLSLAIELAGMEGVHAIAADTDGIDGSEDNAGALAGPTTLARAEAAGMPARRQLDAHDAWGLFDAIGDLVVTGPTRTNVNDYRAILIL</sequence>
<dbReference type="GO" id="GO:0016618">
    <property type="term" value="F:hydroxypyruvate reductase [NAD(P)H] activity"/>
    <property type="evidence" value="ECO:0007669"/>
    <property type="project" value="UniProtKB-EC"/>
</dbReference>
<dbReference type="RefSeq" id="WP_224082460.1">
    <property type="nucleotide sequence ID" value="NZ_CAJZAI010000020.1"/>
</dbReference>
<keyword evidence="3" id="KW-0560">Oxidoreductase</keyword>
<protein>
    <submittedName>
        <fullName evidence="3">Hydroxypyruvate reductase</fullName>
        <ecNumber evidence="3">1.1.1.81</ecNumber>
    </submittedName>
</protein>
<name>A0ABM8XT53_9BURK</name>
<gene>
    <name evidence="3" type="primary">ttuD_3</name>
    <name evidence="3" type="ORF">LMG23992_05010</name>
</gene>
<dbReference type="Pfam" id="PF05161">
    <property type="entry name" value="MOFRL"/>
    <property type="match status" value="1"/>
</dbReference>
<dbReference type="InterPro" id="IPR039760">
    <property type="entry name" value="MOFRL_protein"/>
</dbReference>
<dbReference type="InterPro" id="IPR007835">
    <property type="entry name" value="MOFRL"/>
</dbReference>
<dbReference type="Gene3D" id="3.40.1480.10">
    <property type="entry name" value="MOFRL domain"/>
    <property type="match status" value="1"/>
</dbReference>
<organism evidence="3 4">
    <name type="scientific">Cupriavidus laharis</name>
    <dbReference type="NCBI Taxonomy" id="151654"/>
    <lineage>
        <taxon>Bacteria</taxon>
        <taxon>Pseudomonadati</taxon>
        <taxon>Pseudomonadota</taxon>
        <taxon>Betaproteobacteria</taxon>
        <taxon>Burkholderiales</taxon>
        <taxon>Burkholderiaceae</taxon>
        <taxon>Cupriavidus</taxon>
    </lineage>
</organism>
<dbReference type="Gene3D" id="3.40.50.10180">
    <property type="entry name" value="Glycerate kinase, MOFRL-like N-terminal domain"/>
    <property type="match status" value="1"/>
</dbReference>
<feature type="domain" description="MOFRL-associated" evidence="2">
    <location>
        <begin position="15"/>
        <end position="237"/>
    </location>
</feature>
<proteinExistence type="predicted"/>
<evidence type="ECO:0000313" key="3">
    <source>
        <dbReference type="EMBL" id="CAG9183518.1"/>
    </source>
</evidence>
<dbReference type="PANTHER" id="PTHR12227:SF0">
    <property type="entry name" value="GLYCERATE KINASE"/>
    <property type="match status" value="1"/>
</dbReference>
<evidence type="ECO:0000259" key="1">
    <source>
        <dbReference type="Pfam" id="PF05161"/>
    </source>
</evidence>
<feature type="domain" description="MOFRL" evidence="1">
    <location>
        <begin position="320"/>
        <end position="430"/>
    </location>
</feature>
<dbReference type="InterPro" id="IPR025286">
    <property type="entry name" value="MOFRL_assoc_dom"/>
</dbReference>
<evidence type="ECO:0000313" key="4">
    <source>
        <dbReference type="Proteomes" id="UP000727654"/>
    </source>
</evidence>
<evidence type="ECO:0000259" key="2">
    <source>
        <dbReference type="Pfam" id="PF13660"/>
    </source>
</evidence>
<reference evidence="3 4" key="1">
    <citation type="submission" date="2021-08" db="EMBL/GenBank/DDBJ databases">
        <authorList>
            <person name="Peeters C."/>
        </authorList>
    </citation>
    <scope>NUCLEOTIDE SEQUENCE [LARGE SCALE GENOMIC DNA]</scope>
    <source>
        <strain evidence="3 4">LMG 23992</strain>
    </source>
</reference>
<dbReference type="InterPro" id="IPR037035">
    <property type="entry name" value="GK-like_C_sf"/>
</dbReference>
<dbReference type="SUPFAM" id="SSF82544">
    <property type="entry name" value="GckA/TtuD-like"/>
    <property type="match status" value="1"/>
</dbReference>
<dbReference type="EC" id="1.1.1.81" evidence="3"/>
<dbReference type="EMBL" id="CAJZAI010000020">
    <property type="protein sequence ID" value="CAG9183518.1"/>
    <property type="molecule type" value="Genomic_DNA"/>
</dbReference>